<evidence type="ECO:0000256" key="8">
    <source>
        <dbReference type="SAM" id="MobiDB-lite"/>
    </source>
</evidence>
<evidence type="ECO:0000256" key="2">
    <source>
        <dbReference type="ARBA" id="ARBA00022448"/>
    </source>
</evidence>
<evidence type="ECO:0000256" key="4">
    <source>
        <dbReference type="ARBA" id="ARBA00022692"/>
    </source>
</evidence>
<gene>
    <name evidence="10" type="ORF">V8P97_05145</name>
</gene>
<feature type="transmembrane region" description="Helical" evidence="7">
    <location>
        <begin position="297"/>
        <end position="319"/>
    </location>
</feature>
<dbReference type="PROSITE" id="PS50928">
    <property type="entry name" value="ABC_TM1"/>
    <property type="match status" value="1"/>
</dbReference>
<dbReference type="Gene3D" id="1.10.3720.10">
    <property type="entry name" value="MetI-like"/>
    <property type="match status" value="1"/>
</dbReference>
<keyword evidence="6 7" id="KW-0472">Membrane</keyword>
<feature type="transmembrane region" description="Helical" evidence="7">
    <location>
        <begin position="97"/>
        <end position="123"/>
    </location>
</feature>
<reference evidence="10 11" key="1">
    <citation type="submission" date="2024-02" db="EMBL/GenBank/DDBJ databases">
        <title>Bifidobacterium honeyensis sp. nov., isolated from the comb honey.</title>
        <authorList>
            <person name="Liu W."/>
            <person name="Li Y."/>
        </authorList>
    </citation>
    <scope>NUCLEOTIDE SEQUENCE [LARGE SCALE GENOMIC DNA]</scope>
    <source>
        <strain evidence="10 11">IMAU50988</strain>
    </source>
</reference>
<feature type="domain" description="ABC transmembrane type-1" evidence="9">
    <location>
        <begin position="101"/>
        <end position="318"/>
    </location>
</feature>
<evidence type="ECO:0000313" key="11">
    <source>
        <dbReference type="Proteomes" id="UP001373159"/>
    </source>
</evidence>
<dbReference type="Pfam" id="PF00528">
    <property type="entry name" value="BPD_transp_1"/>
    <property type="match status" value="1"/>
</dbReference>
<feature type="compositionally biased region" description="Low complexity" evidence="8">
    <location>
        <begin position="1"/>
        <end position="14"/>
    </location>
</feature>
<keyword evidence="5 7" id="KW-1133">Transmembrane helix</keyword>
<dbReference type="PANTHER" id="PTHR43227">
    <property type="entry name" value="BLL4140 PROTEIN"/>
    <property type="match status" value="1"/>
</dbReference>
<feature type="transmembrane region" description="Helical" evidence="7">
    <location>
        <begin position="37"/>
        <end position="64"/>
    </location>
</feature>
<dbReference type="SUPFAM" id="SSF161098">
    <property type="entry name" value="MetI-like"/>
    <property type="match status" value="1"/>
</dbReference>
<dbReference type="Proteomes" id="UP001373159">
    <property type="component" value="Unassembled WGS sequence"/>
</dbReference>
<proteinExistence type="inferred from homology"/>
<evidence type="ECO:0000313" key="10">
    <source>
        <dbReference type="EMBL" id="MEK0306848.1"/>
    </source>
</evidence>
<feature type="transmembrane region" description="Helical" evidence="7">
    <location>
        <begin position="191"/>
        <end position="216"/>
    </location>
</feature>
<dbReference type="CDD" id="cd06261">
    <property type="entry name" value="TM_PBP2"/>
    <property type="match status" value="1"/>
</dbReference>
<organism evidence="10 11">
    <name type="scientific">Bifidobacterium favimelis</name>
    <dbReference type="NCBI Taxonomy" id="3122979"/>
    <lineage>
        <taxon>Bacteria</taxon>
        <taxon>Bacillati</taxon>
        <taxon>Actinomycetota</taxon>
        <taxon>Actinomycetes</taxon>
        <taxon>Bifidobacteriales</taxon>
        <taxon>Bifidobacteriaceae</taxon>
        <taxon>Bifidobacterium</taxon>
    </lineage>
</organism>
<evidence type="ECO:0000256" key="7">
    <source>
        <dbReference type="RuleBase" id="RU363032"/>
    </source>
</evidence>
<keyword evidence="4 7" id="KW-0812">Transmembrane</keyword>
<feature type="region of interest" description="Disordered" evidence="8">
    <location>
        <begin position="1"/>
        <end position="34"/>
    </location>
</feature>
<evidence type="ECO:0000256" key="1">
    <source>
        <dbReference type="ARBA" id="ARBA00004651"/>
    </source>
</evidence>
<evidence type="ECO:0000256" key="6">
    <source>
        <dbReference type="ARBA" id="ARBA00023136"/>
    </source>
</evidence>
<dbReference type="EMBL" id="JBANBB010000001">
    <property type="protein sequence ID" value="MEK0306848.1"/>
    <property type="molecule type" value="Genomic_DNA"/>
</dbReference>
<comment type="subcellular location">
    <subcellularLocation>
        <location evidence="1 7">Cell membrane</location>
        <topology evidence="1 7">Multi-pass membrane protein</topology>
    </subcellularLocation>
</comment>
<accession>A0ABU8ZNT8</accession>
<dbReference type="PANTHER" id="PTHR43227:SF8">
    <property type="entry name" value="DIACETYLCHITOBIOSE UPTAKE SYSTEM PERMEASE PROTEIN DASB"/>
    <property type="match status" value="1"/>
</dbReference>
<name>A0ABU8ZNT8_9BIFI</name>
<evidence type="ECO:0000256" key="5">
    <source>
        <dbReference type="ARBA" id="ARBA00022989"/>
    </source>
</evidence>
<feature type="transmembrane region" description="Helical" evidence="7">
    <location>
        <begin position="237"/>
        <end position="260"/>
    </location>
</feature>
<keyword evidence="11" id="KW-1185">Reference proteome</keyword>
<keyword evidence="2 7" id="KW-0813">Transport</keyword>
<feature type="transmembrane region" description="Helical" evidence="7">
    <location>
        <begin position="135"/>
        <end position="159"/>
    </location>
</feature>
<sequence length="329" mass="35623">MTQNTSALSAPAKSPGGGGPAGHSGIRRGGRRPDSHGGMAAALLTPTGIILIALVIVPIIFLVFTSFTDFNQRSLFTGEFNMAGLSQYSSVLKDKEFWAALLRTFLFTAALVVGSLLVGMAVAQMMTKLGTVMRYIVTFVLIFAWAMPNVASSVVWNWLFQPGYGVINWLLTRLRIFGDLSNLAWSNNTTLAFVCIWLLVVWQAVPYIAITLYAATTQLDPSSLEAAQIDGAGPIRTYWQIVVPLIAPSIMVIGMLSIIWDFNVFNQIWLVSQGGPSGSTSTIGVFTYKKAFINFDIGQGAGISVITVIILLLLTSVYVRNLLKSGEDL</sequence>
<dbReference type="InterPro" id="IPR035906">
    <property type="entry name" value="MetI-like_sf"/>
</dbReference>
<evidence type="ECO:0000259" key="9">
    <source>
        <dbReference type="PROSITE" id="PS50928"/>
    </source>
</evidence>
<dbReference type="InterPro" id="IPR000515">
    <property type="entry name" value="MetI-like"/>
</dbReference>
<comment type="caution">
    <text evidence="10">The sequence shown here is derived from an EMBL/GenBank/DDBJ whole genome shotgun (WGS) entry which is preliminary data.</text>
</comment>
<dbReference type="RefSeq" id="WP_340469410.1">
    <property type="nucleotide sequence ID" value="NZ_JBANBB010000001.1"/>
</dbReference>
<comment type="similarity">
    <text evidence="7">Belongs to the binding-protein-dependent transport system permease family.</text>
</comment>
<evidence type="ECO:0000256" key="3">
    <source>
        <dbReference type="ARBA" id="ARBA00022475"/>
    </source>
</evidence>
<protein>
    <submittedName>
        <fullName evidence="10">Sugar ABC transporter permease</fullName>
    </submittedName>
</protein>
<keyword evidence="3" id="KW-1003">Cell membrane</keyword>
<dbReference type="InterPro" id="IPR050809">
    <property type="entry name" value="UgpAE/MalFG_permease"/>
</dbReference>